<dbReference type="EMBL" id="RBEE01000004">
    <property type="protein sequence ID" value="RNL55895.1"/>
    <property type="molecule type" value="Genomic_DNA"/>
</dbReference>
<dbReference type="InterPro" id="IPR048958">
    <property type="entry name" value="Polysacc_lyase_14"/>
</dbReference>
<dbReference type="Gene3D" id="2.60.120.200">
    <property type="match status" value="1"/>
</dbReference>
<dbReference type="AlphaFoldDB" id="A0A3N0C113"/>
<feature type="domain" description="Polysaccharide lyase 14" evidence="1">
    <location>
        <begin position="123"/>
        <end position="294"/>
    </location>
</feature>
<organism evidence="2 3">
    <name type="scientific">Pedobacter jejuensis</name>
    <dbReference type="NCBI Taxonomy" id="1268550"/>
    <lineage>
        <taxon>Bacteria</taxon>
        <taxon>Pseudomonadati</taxon>
        <taxon>Bacteroidota</taxon>
        <taxon>Sphingobacteriia</taxon>
        <taxon>Sphingobacteriales</taxon>
        <taxon>Sphingobacteriaceae</taxon>
        <taxon>Pedobacter</taxon>
    </lineage>
</organism>
<dbReference type="Pfam" id="PF21294">
    <property type="entry name" value="Polysacc_lyase_14"/>
    <property type="match status" value="1"/>
</dbReference>
<reference evidence="2 3" key="1">
    <citation type="submission" date="2018-10" db="EMBL/GenBank/DDBJ databases">
        <title>Genome sequencing of Pedobacter jejuensis TNB23.</title>
        <authorList>
            <person name="Cho Y.-J."/>
            <person name="Cho A."/>
            <person name="Kim O.-S."/>
        </authorList>
    </citation>
    <scope>NUCLEOTIDE SEQUENCE [LARGE SCALE GENOMIC DNA]</scope>
    <source>
        <strain evidence="2 3">TNB23</strain>
    </source>
</reference>
<keyword evidence="3" id="KW-1185">Reference proteome</keyword>
<gene>
    <name evidence="2" type="ORF">D7004_03840</name>
</gene>
<proteinExistence type="predicted"/>
<evidence type="ECO:0000259" key="1">
    <source>
        <dbReference type="Pfam" id="PF21294"/>
    </source>
</evidence>
<comment type="caution">
    <text evidence="2">The sequence shown here is derived from an EMBL/GenBank/DDBJ whole genome shotgun (WGS) entry which is preliminary data.</text>
</comment>
<accession>A0A3N0C113</accession>
<protein>
    <recommendedName>
        <fullName evidence="1">Polysaccharide lyase 14 domain-containing protein</fullName>
    </recommendedName>
</protein>
<dbReference type="Proteomes" id="UP000274046">
    <property type="component" value="Unassembled WGS sequence"/>
</dbReference>
<dbReference type="PROSITE" id="PS51257">
    <property type="entry name" value="PROKAR_LIPOPROTEIN"/>
    <property type="match status" value="1"/>
</dbReference>
<name>A0A3N0C113_9SPHI</name>
<evidence type="ECO:0000313" key="2">
    <source>
        <dbReference type="EMBL" id="RNL55895.1"/>
    </source>
</evidence>
<sequence length="308" mass="33461">MNYLNLRFKKLLCAAVCSTLLFSCEKDSAERQDLQATRKVDIQAQQSPSASNAVFVQSYGSRPNGPYVSTEFVSDHGGTGNAKSGNWSTSRCKIENGNFVVKLLANMVNWQGGLVAYSDIPNAANYEVKFNIKFSSGFNFQKGGKAGFGFGVGQVAAGGEGAKARSGAGGSYRLMWTNVGTQSGKFKFKPYAYFQSMTGDFGGEASSSEYPAGSGEIQSGVWYTVYMQINMNSEGTANGKYIFDVWETDNKLATYKRVERTNINWASGANRTVTQLMCDTFRGGAANDGYESGSDGWISYDEVTVNNW</sequence>
<evidence type="ECO:0000313" key="3">
    <source>
        <dbReference type="Proteomes" id="UP000274046"/>
    </source>
</evidence>